<keyword evidence="2" id="KW-0341">Growth regulation</keyword>
<dbReference type="PANTHER" id="PTHR46446">
    <property type="entry name" value="TRANSCRIPTION FACTOR PRE"/>
    <property type="match status" value="1"/>
</dbReference>
<name>A0A8J5C854_ZINOF</name>
<dbReference type="Pfam" id="PF23174">
    <property type="entry name" value="bHLH_ILI"/>
    <property type="match status" value="1"/>
</dbReference>
<feature type="region of interest" description="Disordered" evidence="5">
    <location>
        <begin position="71"/>
        <end position="92"/>
    </location>
</feature>
<keyword evidence="4" id="KW-0804">Transcription</keyword>
<evidence type="ECO:0000256" key="5">
    <source>
        <dbReference type="SAM" id="MobiDB-lite"/>
    </source>
</evidence>
<dbReference type="EMBL" id="JACMSC010000022">
    <property type="protein sequence ID" value="KAG6469405.1"/>
    <property type="molecule type" value="Genomic_DNA"/>
</dbReference>
<dbReference type="SUPFAM" id="SSF47459">
    <property type="entry name" value="HLH, helix-loop-helix DNA-binding domain"/>
    <property type="match status" value="1"/>
</dbReference>
<dbReference type="GO" id="GO:0046983">
    <property type="term" value="F:protein dimerization activity"/>
    <property type="evidence" value="ECO:0007669"/>
    <property type="project" value="InterPro"/>
</dbReference>
<gene>
    <name evidence="6" type="ORF">ZIOFF_074122</name>
</gene>
<comment type="caution">
    <text evidence="6">The sequence shown here is derived from an EMBL/GenBank/DDBJ whole genome shotgun (WGS) entry which is preliminary data.</text>
</comment>
<comment type="similarity">
    <text evidence="1">Belongs to the bHLH protein family.</text>
</comment>
<evidence type="ECO:0000256" key="2">
    <source>
        <dbReference type="ARBA" id="ARBA00022604"/>
    </source>
</evidence>
<evidence type="ECO:0008006" key="8">
    <source>
        <dbReference type="Google" id="ProtNLM"/>
    </source>
</evidence>
<accession>A0A8J5C854</accession>
<protein>
    <recommendedName>
        <fullName evidence="8">BHLH domain-containing protein</fullName>
    </recommendedName>
</protein>
<evidence type="ECO:0000313" key="6">
    <source>
        <dbReference type="EMBL" id="KAG6469405.1"/>
    </source>
</evidence>
<evidence type="ECO:0000313" key="7">
    <source>
        <dbReference type="Proteomes" id="UP000734854"/>
    </source>
</evidence>
<dbReference type="InterPro" id="IPR044293">
    <property type="entry name" value="PRE"/>
</dbReference>
<evidence type="ECO:0000256" key="3">
    <source>
        <dbReference type="ARBA" id="ARBA00023015"/>
    </source>
</evidence>
<organism evidence="6 7">
    <name type="scientific">Zingiber officinale</name>
    <name type="common">Ginger</name>
    <name type="synonym">Amomum zingiber</name>
    <dbReference type="NCBI Taxonomy" id="94328"/>
    <lineage>
        <taxon>Eukaryota</taxon>
        <taxon>Viridiplantae</taxon>
        <taxon>Streptophyta</taxon>
        <taxon>Embryophyta</taxon>
        <taxon>Tracheophyta</taxon>
        <taxon>Spermatophyta</taxon>
        <taxon>Magnoliopsida</taxon>
        <taxon>Liliopsida</taxon>
        <taxon>Zingiberales</taxon>
        <taxon>Zingiberaceae</taxon>
        <taxon>Zingiber</taxon>
    </lineage>
</organism>
<feature type="compositionally biased region" description="Low complexity" evidence="5">
    <location>
        <begin position="78"/>
        <end position="90"/>
    </location>
</feature>
<dbReference type="AlphaFoldDB" id="A0A8J5C854"/>
<evidence type="ECO:0000256" key="1">
    <source>
        <dbReference type="ARBA" id="ARBA00005510"/>
    </source>
</evidence>
<keyword evidence="7" id="KW-1185">Reference proteome</keyword>
<dbReference type="Proteomes" id="UP000734854">
    <property type="component" value="Unassembled WGS sequence"/>
</dbReference>
<proteinExistence type="inferred from homology"/>
<dbReference type="GO" id="GO:0006355">
    <property type="term" value="P:regulation of DNA-templated transcription"/>
    <property type="evidence" value="ECO:0007669"/>
    <property type="project" value="InterPro"/>
</dbReference>
<dbReference type="PANTHER" id="PTHR46446:SF28">
    <property type="entry name" value="TRANSCRIPTION FACTOR PRE5"/>
    <property type="match status" value="1"/>
</dbReference>
<dbReference type="GO" id="GO:0040008">
    <property type="term" value="P:regulation of growth"/>
    <property type="evidence" value="ECO:0007669"/>
    <property type="project" value="InterPro"/>
</dbReference>
<sequence length="142" mass="15919">MYMGNWQSTVELKQMDLMWAGPFISYKALVRPDLPPSSSSRTLNSPFWSPFAIAKGQDVWQKVQDLRGRDQRAHFQASDSSSGQLPSSSSRLKQTTLLKETCNYIKSLHKEVSELSGQLSELMAATDFNGAQAEVLQSIFRS</sequence>
<dbReference type="InterPro" id="IPR036638">
    <property type="entry name" value="HLH_DNA-bd_sf"/>
</dbReference>
<reference evidence="6 7" key="1">
    <citation type="submission" date="2020-08" db="EMBL/GenBank/DDBJ databases">
        <title>Plant Genome Project.</title>
        <authorList>
            <person name="Zhang R.-G."/>
        </authorList>
    </citation>
    <scope>NUCLEOTIDE SEQUENCE [LARGE SCALE GENOMIC DNA]</scope>
    <source>
        <tissue evidence="6">Rhizome</tissue>
    </source>
</reference>
<evidence type="ECO:0000256" key="4">
    <source>
        <dbReference type="ARBA" id="ARBA00023163"/>
    </source>
</evidence>
<keyword evidence="3" id="KW-0805">Transcription regulation</keyword>